<accession>A0A8K0J204</accession>
<reference evidence="1" key="1">
    <citation type="journal article" date="2020" name="bioRxiv">
        <title>Whole genome comparisons of ergot fungi reveals the divergence and evolution of species within the genus Claviceps are the result of varying mechanisms driving genome evolution and host range expansion.</title>
        <authorList>
            <person name="Wyka S.A."/>
            <person name="Mondo S.J."/>
            <person name="Liu M."/>
            <person name="Dettman J."/>
            <person name="Nalam V."/>
            <person name="Broders K.D."/>
        </authorList>
    </citation>
    <scope>NUCLEOTIDE SEQUENCE</scope>
    <source>
        <strain evidence="1">CCC 489</strain>
    </source>
</reference>
<evidence type="ECO:0000313" key="2">
    <source>
        <dbReference type="Proteomes" id="UP000811619"/>
    </source>
</evidence>
<dbReference type="CDD" id="cd18186">
    <property type="entry name" value="BTB_POZ_ZBTB_KLHL-like"/>
    <property type="match status" value="1"/>
</dbReference>
<dbReference type="AlphaFoldDB" id="A0A8K0J204"/>
<dbReference type="Gene3D" id="3.30.710.10">
    <property type="entry name" value="Potassium Channel Kv1.1, Chain A"/>
    <property type="match status" value="1"/>
</dbReference>
<dbReference type="EMBL" id="SRPY01000810">
    <property type="protein sequence ID" value="KAG5917469.1"/>
    <property type="molecule type" value="Genomic_DNA"/>
</dbReference>
<dbReference type="InterPro" id="IPR011333">
    <property type="entry name" value="SKP1/BTB/POZ_sf"/>
</dbReference>
<name>A0A8K0J204_9HYPO</name>
<dbReference type="OrthoDB" id="6359816at2759"/>
<dbReference type="PANTHER" id="PTHR47843:SF5">
    <property type="entry name" value="BTB_POZ DOMAIN PROTEIN"/>
    <property type="match status" value="1"/>
</dbReference>
<sequence length="215" mass="24675">MHSHEVLSQIELQVTTPSAQPNTVFKAHKNIEAASASFEVKESSAVFVKRMLDYMYTGVYDRRPDLVEHAEQDESYAKVFDVSPVEFHARMMVLADMYMIDGLALLAKEKFQQAVTEETRNCKFLDCIPEIYDMKHGSFDEMRQTIIHSTGERVTPRPLSKELYQQLENVMRRVPEFTYDLLGSYLQSPVQGRCDGCIRKMAKGPQPPFVTRANL</sequence>
<evidence type="ECO:0000313" key="1">
    <source>
        <dbReference type="EMBL" id="KAG5917469.1"/>
    </source>
</evidence>
<dbReference type="Proteomes" id="UP000811619">
    <property type="component" value="Unassembled WGS sequence"/>
</dbReference>
<proteinExistence type="predicted"/>
<comment type="caution">
    <text evidence="1">The sequence shown here is derived from an EMBL/GenBank/DDBJ whole genome shotgun (WGS) entry which is preliminary data.</text>
</comment>
<organism evidence="1 2">
    <name type="scientific">Claviceps africana</name>
    <dbReference type="NCBI Taxonomy" id="83212"/>
    <lineage>
        <taxon>Eukaryota</taxon>
        <taxon>Fungi</taxon>
        <taxon>Dikarya</taxon>
        <taxon>Ascomycota</taxon>
        <taxon>Pezizomycotina</taxon>
        <taxon>Sordariomycetes</taxon>
        <taxon>Hypocreomycetidae</taxon>
        <taxon>Hypocreales</taxon>
        <taxon>Clavicipitaceae</taxon>
        <taxon>Claviceps</taxon>
    </lineage>
</organism>
<dbReference type="PANTHER" id="PTHR47843">
    <property type="entry name" value="BTB DOMAIN-CONTAINING PROTEIN-RELATED"/>
    <property type="match status" value="1"/>
</dbReference>
<protein>
    <recommendedName>
        <fullName evidence="3">BTB domain-containing protein</fullName>
    </recommendedName>
</protein>
<gene>
    <name evidence="1" type="ORF">E4U42_007237</name>
</gene>
<evidence type="ECO:0008006" key="3">
    <source>
        <dbReference type="Google" id="ProtNLM"/>
    </source>
</evidence>
<keyword evidence="2" id="KW-1185">Reference proteome</keyword>